<evidence type="ECO:0008006" key="4">
    <source>
        <dbReference type="Google" id="ProtNLM"/>
    </source>
</evidence>
<dbReference type="GeneID" id="66981053"/>
<feature type="compositionally biased region" description="Low complexity" evidence="1">
    <location>
        <begin position="70"/>
        <end position="79"/>
    </location>
</feature>
<feature type="region of interest" description="Disordered" evidence="1">
    <location>
        <begin position="380"/>
        <end position="414"/>
    </location>
</feature>
<name>A0A7R7VMK2_ASPCH</name>
<dbReference type="RefSeq" id="XP_043135216.1">
    <property type="nucleotide sequence ID" value="XM_043277326.1"/>
</dbReference>
<feature type="compositionally biased region" description="Acidic residues" evidence="1">
    <location>
        <begin position="299"/>
        <end position="311"/>
    </location>
</feature>
<evidence type="ECO:0000313" key="3">
    <source>
        <dbReference type="Proteomes" id="UP000637239"/>
    </source>
</evidence>
<feature type="compositionally biased region" description="Basic and acidic residues" evidence="1">
    <location>
        <begin position="150"/>
        <end position="159"/>
    </location>
</feature>
<evidence type="ECO:0000256" key="1">
    <source>
        <dbReference type="SAM" id="MobiDB-lite"/>
    </source>
</evidence>
<feature type="compositionally biased region" description="Low complexity" evidence="1">
    <location>
        <begin position="94"/>
        <end position="109"/>
    </location>
</feature>
<reference evidence="2" key="2">
    <citation type="submission" date="2021-02" db="EMBL/GenBank/DDBJ databases">
        <title>Aspergillus chevalieri M1 genome sequence.</title>
        <authorList>
            <person name="Kadooka C."/>
            <person name="Mori K."/>
            <person name="Futagami T."/>
        </authorList>
    </citation>
    <scope>NUCLEOTIDE SEQUENCE</scope>
    <source>
        <strain evidence="2">M1</strain>
    </source>
</reference>
<gene>
    <name evidence="2" type="ORF">ACHE_30681A</name>
</gene>
<feature type="region of interest" description="Disordered" evidence="1">
    <location>
        <begin position="67"/>
        <end position="110"/>
    </location>
</feature>
<protein>
    <recommendedName>
        <fullName evidence="4">Flavoprotein oxygenase</fullName>
    </recommendedName>
</protein>
<dbReference type="Proteomes" id="UP000637239">
    <property type="component" value="Chromosome 3"/>
</dbReference>
<feature type="compositionally biased region" description="Basic and acidic residues" evidence="1">
    <location>
        <begin position="629"/>
        <end position="647"/>
    </location>
</feature>
<organism evidence="2 3">
    <name type="scientific">Aspergillus chevalieri</name>
    <name type="common">Eurotium chevalieri</name>
    <dbReference type="NCBI Taxonomy" id="182096"/>
    <lineage>
        <taxon>Eukaryota</taxon>
        <taxon>Fungi</taxon>
        <taxon>Dikarya</taxon>
        <taxon>Ascomycota</taxon>
        <taxon>Pezizomycotina</taxon>
        <taxon>Eurotiomycetes</taxon>
        <taxon>Eurotiomycetidae</taxon>
        <taxon>Eurotiales</taxon>
        <taxon>Aspergillaceae</taxon>
        <taxon>Aspergillus</taxon>
        <taxon>Aspergillus subgen. Aspergillus</taxon>
    </lineage>
</organism>
<feature type="region of interest" description="Disordered" evidence="1">
    <location>
        <begin position="131"/>
        <end position="192"/>
    </location>
</feature>
<dbReference type="KEGG" id="ache:ACHE_30681A"/>
<evidence type="ECO:0000313" key="2">
    <source>
        <dbReference type="EMBL" id="BCR86694.1"/>
    </source>
</evidence>
<sequence>MDEPVCALEFPAQRALMALDDSRPCSSSGDEYPLVPSSFAAAEIPPGLLDHDELDSLQGDDLKSIRDYGYHSSASSTGHSSERDLEDERLLRAPSSTSSHSSVSSIPPSALVHSSDALKLPETVGTRQHTYHHSGAFRRQNSVPSIQIHSGDESDKYETSWRGGGQHHSGFSMRSPGSPPMKRLPYYSPRGSASKQRIRREYPLVLLHCNLLPPSLPVIGYNGVPNQKILKEVLPTKYYRRWKLLGEKLGSGVLRDRGVLISHPEDTYDLLEERLLESLELQQPRLHHGHFLGQHEYDSDRDDDATDDEQGEVCPDCGGRVVTCNDQNRKWEIKVFAANGLMRAGAWAAAWKEMERVDVEVGLWLPRDVRRELERRLMDDESEHKLPSEPSEPVSEMNWRSCPPSAQEEAHSQLTKSSSTIINSSLSLASPPASQGQEQVSPNINQKSAEEIDLRTLLINYICVLASDRRNVAIGILSIFVAFLAISSARVAPSTSSSKLQAFPQEKVASVPTSVMSKAQHHGISADVSSVLSSIPSFVADESQVPSTKEDGAAGLQVPYSGMPTTSSELVPASMSTEAEWQDYVAVDDTSAKSPEAFDRPDMELQRTSVSVDQSEEPMVVMEQASDQTRNDHSTDSDGEVSGKDVDVQIESLELTGFGKPESNAANSIGEIA</sequence>
<feature type="region of interest" description="Disordered" evidence="1">
    <location>
        <begin position="293"/>
        <end position="312"/>
    </location>
</feature>
<dbReference type="AlphaFoldDB" id="A0A7R7VMK2"/>
<keyword evidence="3" id="KW-1185">Reference proteome</keyword>
<feature type="region of interest" description="Disordered" evidence="1">
    <location>
        <begin position="623"/>
        <end position="673"/>
    </location>
</feature>
<dbReference type="EMBL" id="AP024418">
    <property type="protein sequence ID" value="BCR86694.1"/>
    <property type="molecule type" value="Genomic_DNA"/>
</dbReference>
<proteinExistence type="predicted"/>
<feature type="compositionally biased region" description="Basic and acidic residues" evidence="1">
    <location>
        <begin position="80"/>
        <end position="91"/>
    </location>
</feature>
<feature type="compositionally biased region" description="Polar residues" evidence="1">
    <location>
        <begin position="139"/>
        <end position="148"/>
    </location>
</feature>
<reference evidence="2" key="1">
    <citation type="submission" date="2021-01" db="EMBL/GenBank/DDBJ databases">
        <authorList>
            <consortium name="Aspergillus chevalieri M1 genome sequencing consortium"/>
            <person name="Kazuki M."/>
            <person name="Futagami T."/>
        </authorList>
    </citation>
    <scope>NUCLEOTIDE SEQUENCE</scope>
    <source>
        <strain evidence="2">M1</strain>
    </source>
</reference>
<accession>A0A7R7VMK2</accession>